<keyword evidence="10 14" id="KW-0456">Lyase</keyword>
<comment type="pathway">
    <text evidence="2">Carbohydrate biosynthesis; gluconeogenesis.</text>
</comment>
<reference evidence="14 15" key="1">
    <citation type="submission" date="2016-09" db="EMBL/GenBank/DDBJ databases">
        <title>Genome Sequence of the Lactobacillus fermentum strain NCC2970 (CNCM I-5068).</title>
        <authorList>
            <person name="Barretto C."/>
            <person name="Ngom-Bru C."/>
            <person name="Genevaz A."/>
            <person name="Fournier C."/>
            <person name="Moine D."/>
            <person name="Kassam M."/>
            <person name="Iltis A."/>
            <person name="Sagory-Zalkind P."/>
            <person name="Faucherand G."/>
            <person name="Descombes P."/>
            <person name="Duboux S."/>
        </authorList>
    </citation>
    <scope>NUCLEOTIDE SEQUENCE [LARGE SCALE GENOMIC DNA]</scope>
    <source>
        <strain evidence="14 15">NCC2970</strain>
    </source>
</reference>
<gene>
    <name evidence="14" type="primary">sdaB</name>
    <name evidence="14" type="ORF">LACFE_CDS1542</name>
</gene>
<accession>A0A1D7ZYS0</accession>
<dbReference type="InterPro" id="IPR005131">
    <property type="entry name" value="Ser_deHydtase_bsu"/>
</dbReference>
<comment type="catalytic activity">
    <reaction evidence="12">
        <text>L-serine = pyruvate + NH4(+)</text>
        <dbReference type="Rhea" id="RHEA:19169"/>
        <dbReference type="ChEBI" id="CHEBI:15361"/>
        <dbReference type="ChEBI" id="CHEBI:28938"/>
        <dbReference type="ChEBI" id="CHEBI:33384"/>
        <dbReference type="EC" id="4.3.1.17"/>
    </reaction>
</comment>
<dbReference type="GO" id="GO:0051539">
    <property type="term" value="F:4 iron, 4 sulfur cluster binding"/>
    <property type="evidence" value="ECO:0007669"/>
    <property type="project" value="UniProtKB-KW"/>
</dbReference>
<evidence type="ECO:0000256" key="4">
    <source>
        <dbReference type="ARBA" id="ARBA00012093"/>
    </source>
</evidence>
<protein>
    <recommendedName>
        <fullName evidence="4">L-serine ammonia-lyase</fullName>
        <ecNumber evidence="4">4.3.1.17</ecNumber>
    </recommendedName>
    <alternativeName>
        <fullName evidence="11">L-serine deaminase</fullName>
    </alternativeName>
</protein>
<keyword evidence="5" id="KW-0312">Gluconeogenesis</keyword>
<evidence type="ECO:0000256" key="2">
    <source>
        <dbReference type="ARBA" id="ARBA00004742"/>
    </source>
</evidence>
<evidence type="ECO:0000313" key="15">
    <source>
        <dbReference type="Proteomes" id="UP000094714"/>
    </source>
</evidence>
<evidence type="ECO:0000256" key="11">
    <source>
        <dbReference type="ARBA" id="ARBA00041766"/>
    </source>
</evidence>
<keyword evidence="6" id="KW-0004">4Fe-4S</keyword>
<evidence type="ECO:0000256" key="8">
    <source>
        <dbReference type="ARBA" id="ARBA00023004"/>
    </source>
</evidence>
<dbReference type="Pfam" id="PF03315">
    <property type="entry name" value="SDH_beta"/>
    <property type="match status" value="1"/>
</dbReference>
<evidence type="ECO:0000313" key="14">
    <source>
        <dbReference type="EMBL" id="AOR74990.1"/>
    </source>
</evidence>
<organism evidence="14 15">
    <name type="scientific">Limosilactobacillus fermentum</name>
    <name type="common">Lactobacillus fermentum</name>
    <dbReference type="NCBI Taxonomy" id="1613"/>
    <lineage>
        <taxon>Bacteria</taxon>
        <taxon>Bacillati</taxon>
        <taxon>Bacillota</taxon>
        <taxon>Bacilli</taxon>
        <taxon>Lactobacillales</taxon>
        <taxon>Lactobacillaceae</taxon>
        <taxon>Limosilactobacillus</taxon>
    </lineage>
</organism>
<proteinExistence type="inferred from homology"/>
<dbReference type="GO" id="GO:0046872">
    <property type="term" value="F:metal ion binding"/>
    <property type="evidence" value="ECO:0007669"/>
    <property type="project" value="UniProtKB-KW"/>
</dbReference>
<sequence length="226" mass="24395">MTGNYRSVFDIIGPIMIGPSSSHTAGAVAIGRVARQVLGQTPVRVTVHYYESFAQTHQGHGTDYAIVAGLLQMDPADPRVPNSRELASQAGIEINFVEEPGASPIGHPNTAVLDLVGATKQARLSGCSVGGGIIEVRELVLEGVAIQPSGPLPIVLFQAPVADQAKQEQGHLLINDLEWKAPFIKQQVFTSPHSTIWAFDLKDYLQDDLRTYLLQTYPGIICLEES</sequence>
<evidence type="ECO:0000259" key="13">
    <source>
        <dbReference type="Pfam" id="PF03315"/>
    </source>
</evidence>
<dbReference type="InterPro" id="IPR029009">
    <property type="entry name" value="ASB_dom_sf"/>
</dbReference>
<dbReference type="Proteomes" id="UP000094714">
    <property type="component" value="Chromosome"/>
</dbReference>
<dbReference type="InterPro" id="IPR051318">
    <property type="entry name" value="Fe-S_L-Ser"/>
</dbReference>
<comment type="similarity">
    <text evidence="3">Belongs to the iron-sulfur dependent L-serine dehydratase family.</text>
</comment>
<keyword evidence="9" id="KW-0411">Iron-sulfur</keyword>
<dbReference type="EMBL" id="CP017151">
    <property type="protein sequence ID" value="AOR74990.1"/>
    <property type="molecule type" value="Genomic_DNA"/>
</dbReference>
<evidence type="ECO:0000256" key="6">
    <source>
        <dbReference type="ARBA" id="ARBA00022485"/>
    </source>
</evidence>
<evidence type="ECO:0000256" key="5">
    <source>
        <dbReference type="ARBA" id="ARBA00022432"/>
    </source>
</evidence>
<keyword evidence="7" id="KW-0479">Metal-binding</keyword>
<dbReference type="PATRIC" id="fig|1613.112.peg.1614"/>
<keyword evidence="8" id="KW-0408">Iron</keyword>
<dbReference type="GO" id="GO:0003941">
    <property type="term" value="F:L-serine ammonia-lyase activity"/>
    <property type="evidence" value="ECO:0007669"/>
    <property type="project" value="UniProtKB-EC"/>
</dbReference>
<dbReference type="GO" id="GO:0006094">
    <property type="term" value="P:gluconeogenesis"/>
    <property type="evidence" value="ECO:0007669"/>
    <property type="project" value="UniProtKB-KW"/>
</dbReference>
<name>A0A1D7ZYS0_LIMFE</name>
<dbReference type="EC" id="4.3.1.17" evidence="4"/>
<evidence type="ECO:0000256" key="9">
    <source>
        <dbReference type="ARBA" id="ARBA00023014"/>
    </source>
</evidence>
<dbReference type="PANTHER" id="PTHR30182">
    <property type="entry name" value="L-SERINE DEHYDRATASE"/>
    <property type="match status" value="1"/>
</dbReference>
<evidence type="ECO:0000256" key="12">
    <source>
        <dbReference type="ARBA" id="ARBA00049406"/>
    </source>
</evidence>
<dbReference type="AlphaFoldDB" id="A0A1D7ZYS0"/>
<dbReference type="Gene3D" id="3.30.1330.90">
    <property type="entry name" value="D-3-phosphoglycerate dehydrogenase, domain 3"/>
    <property type="match status" value="1"/>
</dbReference>
<dbReference type="RefSeq" id="WP_069776122.1">
    <property type="nucleotide sequence ID" value="NZ_AP024320.1"/>
</dbReference>
<dbReference type="SUPFAM" id="SSF143548">
    <property type="entry name" value="Serine metabolism enzymes domain"/>
    <property type="match status" value="1"/>
</dbReference>
<evidence type="ECO:0000256" key="3">
    <source>
        <dbReference type="ARBA" id="ARBA00008636"/>
    </source>
</evidence>
<feature type="domain" description="Serine dehydratase beta chain" evidence="13">
    <location>
        <begin position="7"/>
        <end position="78"/>
    </location>
</feature>
<evidence type="ECO:0000256" key="7">
    <source>
        <dbReference type="ARBA" id="ARBA00022723"/>
    </source>
</evidence>
<comment type="cofactor">
    <cofactor evidence="1">
        <name>[4Fe-4S] cluster</name>
        <dbReference type="ChEBI" id="CHEBI:49883"/>
    </cofactor>
</comment>
<evidence type="ECO:0000256" key="1">
    <source>
        <dbReference type="ARBA" id="ARBA00001966"/>
    </source>
</evidence>
<evidence type="ECO:0000256" key="10">
    <source>
        <dbReference type="ARBA" id="ARBA00023239"/>
    </source>
</evidence>
<dbReference type="PANTHER" id="PTHR30182:SF12">
    <property type="entry name" value="L-SERINE DEHYDRATASE, BETA CHAIN-RELATED"/>
    <property type="match status" value="1"/>
</dbReference>